<feature type="region of interest" description="Disordered" evidence="2">
    <location>
        <begin position="215"/>
        <end position="327"/>
    </location>
</feature>
<evidence type="ECO:0000259" key="3">
    <source>
        <dbReference type="PROSITE" id="PS50858"/>
    </source>
</evidence>
<reference evidence="4 5" key="1">
    <citation type="journal article" date="2021" name="Nat. Plants">
        <title>The Taxus genome provides insights into paclitaxel biosynthesis.</title>
        <authorList>
            <person name="Xiong X."/>
            <person name="Gou J."/>
            <person name="Liao Q."/>
            <person name="Li Y."/>
            <person name="Zhou Q."/>
            <person name="Bi G."/>
            <person name="Li C."/>
            <person name="Du R."/>
            <person name="Wang X."/>
            <person name="Sun T."/>
            <person name="Guo L."/>
            <person name="Liang H."/>
            <person name="Lu P."/>
            <person name="Wu Y."/>
            <person name="Zhang Z."/>
            <person name="Ro D.K."/>
            <person name="Shang Y."/>
            <person name="Huang S."/>
            <person name="Yan J."/>
        </authorList>
    </citation>
    <scope>NUCLEOTIDE SEQUENCE [LARGE SCALE GENOMIC DNA]</scope>
    <source>
        <strain evidence="4">Ta-2019</strain>
    </source>
</reference>
<protein>
    <recommendedName>
        <fullName evidence="3">BSD domain-containing protein</fullName>
    </recommendedName>
</protein>
<gene>
    <name evidence="4" type="ORF">KI387_012758</name>
</gene>
<evidence type="ECO:0000256" key="2">
    <source>
        <dbReference type="SAM" id="MobiDB-lite"/>
    </source>
</evidence>
<dbReference type="AlphaFoldDB" id="A0AA38CIX2"/>
<comment type="caution">
    <text evidence="4">The sequence shown here is derived from an EMBL/GenBank/DDBJ whole genome shotgun (WGS) entry which is preliminary data.</text>
</comment>
<organism evidence="4 5">
    <name type="scientific">Taxus chinensis</name>
    <name type="common">Chinese yew</name>
    <name type="synonym">Taxus wallichiana var. chinensis</name>
    <dbReference type="NCBI Taxonomy" id="29808"/>
    <lineage>
        <taxon>Eukaryota</taxon>
        <taxon>Viridiplantae</taxon>
        <taxon>Streptophyta</taxon>
        <taxon>Embryophyta</taxon>
        <taxon>Tracheophyta</taxon>
        <taxon>Spermatophyta</taxon>
        <taxon>Pinopsida</taxon>
        <taxon>Pinidae</taxon>
        <taxon>Conifers II</taxon>
        <taxon>Cupressales</taxon>
        <taxon>Taxaceae</taxon>
        <taxon>Taxus</taxon>
    </lineage>
</organism>
<dbReference type="InterPro" id="IPR005607">
    <property type="entry name" value="BSD_dom"/>
</dbReference>
<feature type="region of interest" description="Disordered" evidence="2">
    <location>
        <begin position="83"/>
        <end position="104"/>
    </location>
</feature>
<evidence type="ECO:0000313" key="5">
    <source>
        <dbReference type="Proteomes" id="UP000824469"/>
    </source>
</evidence>
<dbReference type="PROSITE" id="PS50858">
    <property type="entry name" value="BSD"/>
    <property type="match status" value="1"/>
</dbReference>
<accession>A0AA38CIX2</accession>
<keyword evidence="1" id="KW-0175">Coiled coil</keyword>
<feature type="compositionally biased region" description="Low complexity" evidence="2">
    <location>
        <begin position="238"/>
        <end position="250"/>
    </location>
</feature>
<feature type="compositionally biased region" description="Basic and acidic residues" evidence="2">
    <location>
        <begin position="294"/>
        <end position="307"/>
    </location>
</feature>
<dbReference type="EMBL" id="JAHRHJ020000009">
    <property type="protein sequence ID" value="KAH9301175.1"/>
    <property type="molecule type" value="Genomic_DNA"/>
</dbReference>
<dbReference type="InterPro" id="IPR035925">
    <property type="entry name" value="BSD_dom_sf"/>
</dbReference>
<feature type="coiled-coil region" evidence="1">
    <location>
        <begin position="5"/>
        <end position="32"/>
    </location>
</feature>
<proteinExistence type="predicted"/>
<evidence type="ECO:0000256" key="1">
    <source>
        <dbReference type="SAM" id="Coils"/>
    </source>
</evidence>
<feature type="non-terminal residue" evidence="4">
    <location>
        <position position="327"/>
    </location>
</feature>
<dbReference type="PANTHER" id="PTHR31923:SF1">
    <property type="entry name" value="BSD DOMAIN-CONTAINING PROTEIN"/>
    <property type="match status" value="1"/>
</dbReference>
<feature type="domain" description="BSD" evidence="3">
    <location>
        <begin position="140"/>
        <end position="199"/>
    </location>
</feature>
<dbReference type="Gene3D" id="1.10.3970.10">
    <property type="entry name" value="BSD domain"/>
    <property type="match status" value="1"/>
</dbReference>
<feature type="compositionally biased region" description="Polar residues" evidence="2">
    <location>
        <begin position="223"/>
        <end position="232"/>
    </location>
</feature>
<dbReference type="SMART" id="SM00751">
    <property type="entry name" value="BSD"/>
    <property type="match status" value="1"/>
</dbReference>
<feature type="compositionally biased region" description="Acidic residues" evidence="2">
    <location>
        <begin position="263"/>
        <end position="276"/>
    </location>
</feature>
<feature type="compositionally biased region" description="Low complexity" evidence="2">
    <location>
        <begin position="84"/>
        <end position="96"/>
    </location>
</feature>
<sequence>MDLWIQKARDFAQEASKKSQELAKEAAKISQEFAAETAKKSKEIAVEATKKADQIKIEASKKADQIKTEASKFKPLTFAGEIINPASPKKSSGNSSPSPPEDLEKYGVTDELREFVRELTLDTFKEFPLDNSVLERNHLQEASPSSNIRQDLTQWQERHAVIVLSIVPEISHFRYVLCPRHMKESKFWKIYFMLVKSHVAPYEMRFMQQLKGATAERERNVRLQDNSGSASSEVEMIAASSSTKAKTAPSEQDIDAFLLGGSSDEDEDEGNEIFGDDFDKIVNSTSLDSEDEDGMKSNKPSESEKILNKPTGSDGSSDGELVEMPAE</sequence>
<keyword evidence="5" id="KW-1185">Reference proteome</keyword>
<dbReference type="SUPFAM" id="SSF140383">
    <property type="entry name" value="BSD domain-like"/>
    <property type="match status" value="1"/>
</dbReference>
<dbReference type="OMA" id="YEMRAME"/>
<dbReference type="Proteomes" id="UP000824469">
    <property type="component" value="Unassembled WGS sequence"/>
</dbReference>
<name>A0AA38CIX2_TAXCH</name>
<dbReference type="Pfam" id="PF03909">
    <property type="entry name" value="BSD"/>
    <property type="match status" value="1"/>
</dbReference>
<dbReference type="PANTHER" id="PTHR31923">
    <property type="entry name" value="BSD DOMAIN-CONTAINING PROTEIN"/>
    <property type="match status" value="1"/>
</dbReference>
<evidence type="ECO:0000313" key="4">
    <source>
        <dbReference type="EMBL" id="KAH9301175.1"/>
    </source>
</evidence>